<dbReference type="PROSITE" id="PS51819">
    <property type="entry name" value="VOC"/>
    <property type="match status" value="2"/>
</dbReference>
<organism evidence="3 4">
    <name type="scientific">Pochonia chlamydosporia 170</name>
    <dbReference type="NCBI Taxonomy" id="1380566"/>
    <lineage>
        <taxon>Eukaryota</taxon>
        <taxon>Fungi</taxon>
        <taxon>Dikarya</taxon>
        <taxon>Ascomycota</taxon>
        <taxon>Pezizomycotina</taxon>
        <taxon>Sordariomycetes</taxon>
        <taxon>Hypocreomycetidae</taxon>
        <taxon>Hypocreales</taxon>
        <taxon>Clavicipitaceae</taxon>
        <taxon>Pochonia</taxon>
    </lineage>
</organism>
<dbReference type="GeneID" id="28848508"/>
<reference evidence="3 4" key="1">
    <citation type="journal article" date="2016" name="PLoS Pathog.">
        <title>Biosynthesis of antibiotic leucinostatins in bio-control fungus Purpureocillium lilacinum and their inhibition on phytophthora revealed by genome mining.</title>
        <authorList>
            <person name="Wang G."/>
            <person name="Liu Z."/>
            <person name="Lin R."/>
            <person name="Li E."/>
            <person name="Mao Z."/>
            <person name="Ling J."/>
            <person name="Yang Y."/>
            <person name="Yin W.B."/>
            <person name="Xie B."/>
        </authorList>
    </citation>
    <scope>NUCLEOTIDE SEQUENCE [LARGE SCALE GENOMIC DNA]</scope>
    <source>
        <strain evidence="3">170</strain>
    </source>
</reference>
<name>A0A179FW16_METCM</name>
<feature type="domain" description="VOC" evidence="2">
    <location>
        <begin position="177"/>
        <end position="339"/>
    </location>
</feature>
<evidence type="ECO:0000256" key="1">
    <source>
        <dbReference type="ARBA" id="ARBA00022723"/>
    </source>
</evidence>
<dbReference type="GO" id="GO:0004462">
    <property type="term" value="F:lactoylglutathione lyase activity"/>
    <property type="evidence" value="ECO:0007669"/>
    <property type="project" value="InterPro"/>
</dbReference>
<evidence type="ECO:0000313" key="4">
    <source>
        <dbReference type="Proteomes" id="UP000078397"/>
    </source>
</evidence>
<dbReference type="AlphaFoldDB" id="A0A179FW16"/>
<dbReference type="Pfam" id="PF00903">
    <property type="entry name" value="Glyoxalase"/>
    <property type="match status" value="2"/>
</dbReference>
<evidence type="ECO:0000313" key="3">
    <source>
        <dbReference type="EMBL" id="OAQ69189.1"/>
    </source>
</evidence>
<evidence type="ECO:0000259" key="2">
    <source>
        <dbReference type="PROSITE" id="PS51819"/>
    </source>
</evidence>
<feature type="domain" description="VOC" evidence="2">
    <location>
        <begin position="13"/>
        <end position="164"/>
    </location>
</feature>
<dbReference type="GO" id="GO:0046872">
    <property type="term" value="F:metal ion binding"/>
    <property type="evidence" value="ECO:0007669"/>
    <property type="project" value="UniProtKB-KW"/>
</dbReference>
<dbReference type="Proteomes" id="UP000078397">
    <property type="component" value="Unassembled WGS sequence"/>
</dbReference>
<keyword evidence="1" id="KW-0479">Metal-binding</keyword>
<dbReference type="KEGG" id="pchm:VFPPC_05293"/>
<dbReference type="PROSITE" id="PS00934">
    <property type="entry name" value="GLYOXALASE_I_1"/>
    <property type="match status" value="1"/>
</dbReference>
<dbReference type="Gene3D" id="3.10.180.10">
    <property type="entry name" value="2,3-Dihydroxybiphenyl 1,2-Dioxygenase, domain 1"/>
    <property type="match status" value="2"/>
</dbReference>
<keyword evidence="4" id="KW-1185">Reference proteome</keyword>
<protein>
    <submittedName>
        <fullName evidence="3">Lactoylglutathione lyase</fullName>
    </submittedName>
</protein>
<sequence>MATVSEIDFSQWKMNHTMIRVKDPKKSIAFYEKLGLCLVDTLPQPEGKFDLYFLGFDGEEALSAQGTLRSDRQGLLELTHNYGTEHDDSYTVANGNEEPYLGLQHLGITVESLEDVDVVEGLADHTIEYTVRRHAEQSGQVGEGSCGQAICKDPDGYFVELNQRPGKTTGTKIKRNLFNFTGLRVKDGRVSLPWYSNVLGMKLLHQTDTEGITAYWLGYPQMPDSLISESEGLVQLIWVHGSESKEGRVYHNGNNQPQGFGHIGEFGGYSSVVLVFDSMLAVGANIGIDVAVAVDDIMAACQHFESQRVSWKKRLTDGRLKSIAFILDPDEYWIEIIQNARIKEPLGVQ</sequence>
<comment type="caution">
    <text evidence="3">The sequence shown here is derived from an EMBL/GenBank/DDBJ whole genome shotgun (WGS) entry which is preliminary data.</text>
</comment>
<gene>
    <name evidence="3" type="ORF">VFPPC_05293</name>
</gene>
<dbReference type="CDD" id="cd07233">
    <property type="entry name" value="GlxI_Zn"/>
    <property type="match status" value="1"/>
</dbReference>
<dbReference type="InterPro" id="IPR029068">
    <property type="entry name" value="Glyas_Bleomycin-R_OHBP_Dase"/>
</dbReference>
<dbReference type="InterPro" id="IPR004360">
    <property type="entry name" value="Glyas_Fos-R_dOase_dom"/>
</dbReference>
<accession>A0A179FW16</accession>
<dbReference type="RefSeq" id="XP_018146039.1">
    <property type="nucleotide sequence ID" value="XM_018284514.1"/>
</dbReference>
<proteinExistence type="predicted"/>
<dbReference type="STRING" id="1380566.A0A179FW16"/>
<dbReference type="PANTHER" id="PTHR10374">
    <property type="entry name" value="LACTOYLGLUTATHIONE LYASE GLYOXALASE I"/>
    <property type="match status" value="1"/>
</dbReference>
<dbReference type="InterPro" id="IPR037523">
    <property type="entry name" value="VOC_core"/>
</dbReference>
<dbReference type="InterPro" id="IPR018146">
    <property type="entry name" value="Glyoxalase_1_CS"/>
</dbReference>
<dbReference type="EMBL" id="LSBJ02000003">
    <property type="protein sequence ID" value="OAQ69189.1"/>
    <property type="molecule type" value="Genomic_DNA"/>
</dbReference>
<dbReference type="SUPFAM" id="SSF54593">
    <property type="entry name" value="Glyoxalase/Bleomycin resistance protein/Dihydroxybiphenyl dioxygenase"/>
    <property type="match status" value="2"/>
</dbReference>
<dbReference type="OrthoDB" id="16820at2759"/>
<dbReference type="PANTHER" id="PTHR10374:SF30">
    <property type="entry name" value="LACTOYLGLUTATHIONE LYASE"/>
    <property type="match status" value="1"/>
</dbReference>
<keyword evidence="3" id="KW-0456">Lyase</keyword>